<dbReference type="Pfam" id="PF04122">
    <property type="entry name" value="CW_binding_2"/>
    <property type="match status" value="3"/>
</dbReference>
<dbReference type="Proteomes" id="UP001197974">
    <property type="component" value="Chromosome"/>
</dbReference>
<feature type="signal peptide" evidence="1">
    <location>
        <begin position="1"/>
        <end position="26"/>
    </location>
</feature>
<dbReference type="RefSeq" id="WP_226542391.1">
    <property type="nucleotide sequence ID" value="NZ_CP129013.1"/>
</dbReference>
<dbReference type="PANTHER" id="PTHR30032">
    <property type="entry name" value="N-ACETYLMURAMOYL-L-ALANINE AMIDASE-RELATED"/>
    <property type="match status" value="1"/>
</dbReference>
<organism evidence="2 3">
    <name type="scientific">Bacillus carboniphilus</name>
    <dbReference type="NCBI Taxonomy" id="86663"/>
    <lineage>
        <taxon>Bacteria</taxon>
        <taxon>Bacillati</taxon>
        <taxon>Bacillota</taxon>
        <taxon>Bacilli</taxon>
        <taxon>Bacillales</taxon>
        <taxon>Bacillaceae</taxon>
        <taxon>Bacillus</taxon>
    </lineage>
</organism>
<keyword evidence="1" id="KW-0732">Signal</keyword>
<reference evidence="2 3" key="1">
    <citation type="submission" date="2023-06" db="EMBL/GenBank/DDBJ databases">
        <title>Five Gram-positive bacteria isolated from mangrove sediments in Shenzhen, Guangdong, China.</title>
        <authorList>
            <person name="Yu S."/>
            <person name="Zheng W."/>
            <person name="Huang Y."/>
        </authorList>
    </citation>
    <scope>NUCLEOTIDE SEQUENCE [LARGE SCALE GENOMIC DNA]</scope>
    <source>
        <strain evidence="2 3">SaN35-3</strain>
    </source>
</reference>
<name>A0ABY9JTC9_9BACI</name>
<protein>
    <submittedName>
        <fullName evidence="2">Cell wall-binding repeat-containing protein</fullName>
    </submittedName>
</protein>
<keyword evidence="3" id="KW-1185">Reference proteome</keyword>
<dbReference type="InterPro" id="IPR007253">
    <property type="entry name" value="Cell_wall-bd_2"/>
</dbReference>
<dbReference type="Gene3D" id="2.60.120.380">
    <property type="match status" value="1"/>
</dbReference>
<evidence type="ECO:0000256" key="1">
    <source>
        <dbReference type="SAM" id="SignalP"/>
    </source>
</evidence>
<proteinExistence type="predicted"/>
<feature type="chain" id="PRO_5046920376" evidence="1">
    <location>
        <begin position="27"/>
        <end position="458"/>
    </location>
</feature>
<dbReference type="EMBL" id="CP129013">
    <property type="protein sequence ID" value="WLR42652.1"/>
    <property type="molecule type" value="Genomic_DNA"/>
</dbReference>
<dbReference type="SUPFAM" id="SSF89260">
    <property type="entry name" value="Collagen-binding domain"/>
    <property type="match status" value="1"/>
</dbReference>
<accession>A0ABY9JTC9</accession>
<dbReference type="PANTHER" id="PTHR30032:SF8">
    <property type="entry name" value="GERMINATION-SPECIFIC N-ACETYLMURAMOYL-L-ALANINE AMIDASE"/>
    <property type="match status" value="1"/>
</dbReference>
<dbReference type="Gene3D" id="3.40.50.12090">
    <property type="match status" value="2"/>
</dbReference>
<evidence type="ECO:0000313" key="2">
    <source>
        <dbReference type="EMBL" id="WLR42652.1"/>
    </source>
</evidence>
<sequence>MLKKTIGIASSLILTASIVGGTSVLAFQNQEVEPNNNFIDATQIKILQDTTVDTVGGSLQKGDQDYFQFELKSRILDFTISENSIHYEDRSLGLDSSPEINVELYDKSHQLVKPDRMDDGIIFDSLDKGTYYISVTDALKQEEEIPYSIYFHSSSSGVYRFSGQDRYETAVDTAQNLNYGYHAFLASGEKFPDALAGSPLQSLTDSPDPLLLVKKDSIPQSVENSFNHFNTESVTILGGPSAISEEVETYLENELNLEVNRIFGQNRYETAAAIAEELRENFPYGLYAHAPSDKAFVVSGEDFPDALSAGSVSFDSPILLTKKNELPEATREQLKHYNEVYVVGGPAVISDEVVNSIPNAVRIYGQDRYETSLEVVKEFRDRTATEIGVNIATGENFADALVGGSTIYPVILTKPDQIPVDTQTYLKDINRFNILGGPNAISEKIEEELWTIVESHIE</sequence>
<gene>
    <name evidence="2" type="ORF">LC087_18555</name>
</gene>
<evidence type="ECO:0000313" key="3">
    <source>
        <dbReference type="Proteomes" id="UP001197974"/>
    </source>
</evidence>
<dbReference type="InterPro" id="IPR051922">
    <property type="entry name" value="Bact_Sporulation_Assoc"/>
</dbReference>